<dbReference type="AlphaFoldDB" id="A0A2P8D714"/>
<reference evidence="1 2" key="1">
    <citation type="submission" date="2018-03" db="EMBL/GenBank/DDBJ databases">
        <title>Genomic Encyclopedia of Archaeal and Bacterial Type Strains, Phase II (KMG-II): from individual species to whole genera.</title>
        <authorList>
            <person name="Goeker M."/>
        </authorList>
    </citation>
    <scope>NUCLEOTIDE SEQUENCE [LARGE SCALE GENOMIC DNA]</scope>
    <source>
        <strain evidence="1 2">DSM 45211</strain>
    </source>
</reference>
<evidence type="ECO:0008006" key="3">
    <source>
        <dbReference type="Google" id="ProtNLM"/>
    </source>
</evidence>
<dbReference type="PANTHER" id="PTHR43162:SF1">
    <property type="entry name" value="PRESTALK A DIFFERENTIATION PROTEIN A"/>
    <property type="match status" value="1"/>
</dbReference>
<dbReference type="RefSeq" id="WP_106539925.1">
    <property type="nucleotide sequence ID" value="NZ_PYGE01000031.1"/>
</dbReference>
<dbReference type="Gene3D" id="3.90.25.10">
    <property type="entry name" value="UDP-galactose 4-epimerase, domain 1"/>
    <property type="match status" value="1"/>
</dbReference>
<evidence type="ECO:0000313" key="1">
    <source>
        <dbReference type="EMBL" id="PSK92987.1"/>
    </source>
</evidence>
<evidence type="ECO:0000313" key="2">
    <source>
        <dbReference type="Proteomes" id="UP000243528"/>
    </source>
</evidence>
<accession>A0A2P8D714</accession>
<dbReference type="Gene3D" id="3.40.50.720">
    <property type="entry name" value="NAD(P)-binding Rossmann-like Domain"/>
    <property type="match status" value="1"/>
</dbReference>
<comment type="caution">
    <text evidence="1">The sequence shown here is derived from an EMBL/GenBank/DDBJ whole genome shotgun (WGS) entry which is preliminary data.</text>
</comment>
<organism evidence="1 2">
    <name type="scientific">Haloactinopolyspora alba</name>
    <dbReference type="NCBI Taxonomy" id="648780"/>
    <lineage>
        <taxon>Bacteria</taxon>
        <taxon>Bacillati</taxon>
        <taxon>Actinomycetota</taxon>
        <taxon>Actinomycetes</taxon>
        <taxon>Jiangellales</taxon>
        <taxon>Jiangellaceae</taxon>
        <taxon>Haloactinopolyspora</taxon>
    </lineage>
</organism>
<dbReference type="InterPro" id="IPR036291">
    <property type="entry name" value="NAD(P)-bd_dom_sf"/>
</dbReference>
<dbReference type="PANTHER" id="PTHR43162">
    <property type="match status" value="1"/>
</dbReference>
<dbReference type="InterPro" id="IPR051604">
    <property type="entry name" value="Ergot_Alk_Oxidoreductase"/>
</dbReference>
<dbReference type="OrthoDB" id="3207931at2"/>
<name>A0A2P8D714_9ACTN</name>
<dbReference type="SUPFAM" id="SSF51735">
    <property type="entry name" value="NAD(P)-binding Rossmann-fold domains"/>
    <property type="match status" value="1"/>
</dbReference>
<dbReference type="Proteomes" id="UP000243528">
    <property type="component" value="Unassembled WGS sequence"/>
</dbReference>
<gene>
    <name evidence="1" type="ORF">CLV30_13112</name>
</gene>
<proteinExistence type="predicted"/>
<keyword evidence="2" id="KW-1185">Reference proteome</keyword>
<protein>
    <recommendedName>
        <fullName evidence="3">NmrA-like family protein</fullName>
    </recommendedName>
</protein>
<sequence>MTGVEASGVAWTHLWAGEFMENSALWAEQIRTTGQVRDGYPSSANAAIAMGDIAAVAATVLRQASHAGRTYELTGPQTLTRAERVALIGAALGRPVPYVELTHDDAVAELTPIMGEYAAWYVDGMAQLAAHPQPATTTIEEVTGRPATTFAEWAVQHAGDFR</sequence>
<dbReference type="EMBL" id="PYGE01000031">
    <property type="protein sequence ID" value="PSK92987.1"/>
    <property type="molecule type" value="Genomic_DNA"/>
</dbReference>